<dbReference type="KEGG" id="nsh:GXM_10356"/>
<gene>
    <name evidence="1" type="ORF">GXM_10356</name>
</gene>
<evidence type="ECO:0000313" key="1">
    <source>
        <dbReference type="EMBL" id="QFS52601.1"/>
    </source>
</evidence>
<sequence length="50" mass="6160">MIWDLELYLNACPKERGFEPKGFSLRREQAKVVPYFIPRTRVRVCRRRDY</sequence>
<accession>A0A5P8WJ42</accession>
<reference evidence="1 2" key="1">
    <citation type="submission" date="2019-10" db="EMBL/GenBank/DDBJ databases">
        <title>Genomic and transcriptomic insights into the perfect genentic adaptation of a filamentous nitrogen-fixing cyanobacterium to rice fields.</title>
        <authorList>
            <person name="Chen Z."/>
        </authorList>
    </citation>
    <scope>NUCLEOTIDE SEQUENCE [LARGE SCALE GENOMIC DNA]</scope>
    <source>
        <strain evidence="1">CCNUC1</strain>
    </source>
</reference>
<proteinExistence type="predicted"/>
<organism evidence="1 2">
    <name type="scientific">Nostoc sphaeroides CCNUC1</name>
    <dbReference type="NCBI Taxonomy" id="2653204"/>
    <lineage>
        <taxon>Bacteria</taxon>
        <taxon>Bacillati</taxon>
        <taxon>Cyanobacteriota</taxon>
        <taxon>Cyanophyceae</taxon>
        <taxon>Nostocales</taxon>
        <taxon>Nostocaceae</taxon>
        <taxon>Nostoc</taxon>
    </lineage>
</organism>
<dbReference type="AlphaFoldDB" id="A0A5P8WJ42"/>
<evidence type="ECO:0000313" key="2">
    <source>
        <dbReference type="Proteomes" id="UP000326678"/>
    </source>
</evidence>
<keyword evidence="2" id="KW-1185">Reference proteome</keyword>
<dbReference type="Proteomes" id="UP000326678">
    <property type="component" value="Chromosome pGXM02"/>
</dbReference>
<protein>
    <submittedName>
        <fullName evidence="1">Uncharacterized protein</fullName>
    </submittedName>
</protein>
<dbReference type="EMBL" id="CP045229">
    <property type="protein sequence ID" value="QFS52601.1"/>
    <property type="molecule type" value="Genomic_DNA"/>
</dbReference>
<name>A0A5P8WJ42_9NOSO</name>